<proteinExistence type="predicted"/>
<feature type="region of interest" description="Disordered" evidence="2">
    <location>
        <begin position="447"/>
        <end position="472"/>
    </location>
</feature>
<sequence>MMSHEETIKAIDDMIEKLRAERIQSEKRTKMYKEKFKKEDVGLSKSEIQEEVEAAKMALRSEIDKLYKKQLYKVATEGAEKKQHEQNDTLTNFSEIDRIIVETRKRLETPMIAEPLIPEKALPLILEPAKSSSEVRRSSTTLEHHENVTKSTPISEAPRVSQNLTVESEDHHEVQKSSTKEEDEICGMEINKPKIDDSSEKKFRRKSCNIRDISPPPNFLPPLSPSQIRPIDNAIRELEDAQNREPPKLSPSTNDRSYSAYRSSDYTENYPRFSGIDVTSPVIERGYSPYDSTVQPAKINTILNERRNKEFTEAYSRNIEEHAKSQMNDSYSAYTKTEDLTRTEIPIERQHTAFTEAYERRNSVVIPQEVPIEKRNGGFVEIFQRDAEITAKSIEMPVKRTHGSSSETYQRTQERPPSSLSQSNYHAYENVEKASKITNVPIERIHNSSSTESHNRTYEAYERPPSSLSQTSRVTEVPIERAGQAFFTDNARFSQTISGSNTFPRSSSYYNSQFYKNATRPYSRQIFPERHQFIENYYDSYYSPSFSRRYDDIRMPEYHPTGYDIRASYQEPSNRQQEVSRYIEIPIILEDGEQIQPTNNQNEKVETDIY</sequence>
<feature type="region of interest" description="Disordered" evidence="2">
    <location>
        <begin position="394"/>
        <end position="424"/>
    </location>
</feature>
<evidence type="ECO:0000313" key="4">
    <source>
        <dbReference type="Proteomes" id="UP000218231"/>
    </source>
</evidence>
<feature type="compositionally biased region" description="Polar residues" evidence="2">
    <location>
        <begin position="403"/>
        <end position="424"/>
    </location>
</feature>
<evidence type="ECO:0000256" key="1">
    <source>
        <dbReference type="SAM" id="Coils"/>
    </source>
</evidence>
<feature type="region of interest" description="Disordered" evidence="2">
    <location>
        <begin position="208"/>
        <end position="228"/>
    </location>
</feature>
<feature type="region of interest" description="Disordered" evidence="2">
    <location>
        <begin position="240"/>
        <end position="261"/>
    </location>
</feature>
<name>A0A2A2KN23_9BILA</name>
<keyword evidence="1" id="KW-0175">Coiled coil</keyword>
<accession>A0A2A2KN23</accession>
<evidence type="ECO:0000313" key="3">
    <source>
        <dbReference type="EMBL" id="PAV75374.1"/>
    </source>
</evidence>
<protein>
    <submittedName>
        <fullName evidence="3">Uncharacterized protein</fullName>
    </submittedName>
</protein>
<keyword evidence="4" id="KW-1185">Reference proteome</keyword>
<comment type="caution">
    <text evidence="3">The sequence shown here is derived from an EMBL/GenBank/DDBJ whole genome shotgun (WGS) entry which is preliminary data.</text>
</comment>
<evidence type="ECO:0000256" key="2">
    <source>
        <dbReference type="SAM" id="MobiDB-lite"/>
    </source>
</evidence>
<dbReference type="EMBL" id="LIAE01008125">
    <property type="protein sequence ID" value="PAV75374.1"/>
    <property type="molecule type" value="Genomic_DNA"/>
</dbReference>
<gene>
    <name evidence="3" type="ORF">WR25_14854</name>
</gene>
<organism evidence="3 4">
    <name type="scientific">Diploscapter pachys</name>
    <dbReference type="NCBI Taxonomy" id="2018661"/>
    <lineage>
        <taxon>Eukaryota</taxon>
        <taxon>Metazoa</taxon>
        <taxon>Ecdysozoa</taxon>
        <taxon>Nematoda</taxon>
        <taxon>Chromadorea</taxon>
        <taxon>Rhabditida</taxon>
        <taxon>Rhabditina</taxon>
        <taxon>Rhabditomorpha</taxon>
        <taxon>Rhabditoidea</taxon>
        <taxon>Rhabditidae</taxon>
        <taxon>Diploscapter</taxon>
    </lineage>
</organism>
<feature type="coiled-coil region" evidence="1">
    <location>
        <begin position="1"/>
        <end position="69"/>
    </location>
</feature>
<feature type="compositionally biased region" description="Pro residues" evidence="2">
    <location>
        <begin position="214"/>
        <end position="224"/>
    </location>
</feature>
<feature type="region of interest" description="Disordered" evidence="2">
    <location>
        <begin position="131"/>
        <end position="156"/>
    </location>
</feature>
<feature type="compositionally biased region" description="Basic and acidic residues" evidence="2">
    <location>
        <begin position="453"/>
        <end position="462"/>
    </location>
</feature>
<feature type="compositionally biased region" description="Basic and acidic residues" evidence="2">
    <location>
        <begin position="133"/>
        <end position="148"/>
    </location>
</feature>
<dbReference type="AlphaFoldDB" id="A0A2A2KN23"/>
<dbReference type="Proteomes" id="UP000218231">
    <property type="component" value="Unassembled WGS sequence"/>
</dbReference>
<reference evidence="3 4" key="1">
    <citation type="journal article" date="2017" name="Curr. Biol.">
        <title>Genome architecture and evolution of a unichromosomal asexual nematode.</title>
        <authorList>
            <person name="Fradin H."/>
            <person name="Zegar C."/>
            <person name="Gutwein M."/>
            <person name="Lucas J."/>
            <person name="Kovtun M."/>
            <person name="Corcoran D."/>
            <person name="Baugh L.R."/>
            <person name="Kiontke K."/>
            <person name="Gunsalus K."/>
            <person name="Fitch D.H."/>
            <person name="Piano F."/>
        </authorList>
    </citation>
    <scope>NUCLEOTIDE SEQUENCE [LARGE SCALE GENOMIC DNA]</scope>
    <source>
        <strain evidence="3">PF1309</strain>
    </source>
</reference>